<name>A0AAV2Z9V0_9STRA</name>
<gene>
    <name evidence="2" type="ORF">N0F65_004822</name>
</gene>
<feature type="region of interest" description="Disordered" evidence="1">
    <location>
        <begin position="16"/>
        <end position="40"/>
    </location>
</feature>
<organism evidence="2 3">
    <name type="scientific">Lagenidium giganteum</name>
    <dbReference type="NCBI Taxonomy" id="4803"/>
    <lineage>
        <taxon>Eukaryota</taxon>
        <taxon>Sar</taxon>
        <taxon>Stramenopiles</taxon>
        <taxon>Oomycota</taxon>
        <taxon>Peronosporomycetes</taxon>
        <taxon>Pythiales</taxon>
        <taxon>Pythiaceae</taxon>
    </lineage>
</organism>
<dbReference type="EMBL" id="DAKRPA010000035">
    <property type="protein sequence ID" value="DBA02187.1"/>
    <property type="molecule type" value="Genomic_DNA"/>
</dbReference>
<accession>A0AAV2Z9V0</accession>
<keyword evidence="3" id="KW-1185">Reference proteome</keyword>
<sequence>MTVVATTRTTTVSALTVTSVSSTPSSTRTTPAGPPESCVVDTGRGGVTDADLYPIAFGDCASLNNPSKFSNDEIRAWFERYQECKGKTMKSRCAPLGMRGTAAF</sequence>
<protein>
    <recommendedName>
        <fullName evidence="4">Secreted protein</fullName>
    </recommendedName>
</protein>
<reference evidence="2" key="2">
    <citation type="journal article" date="2023" name="Microbiol Resour">
        <title>Decontamination and Annotation of the Draft Genome Sequence of the Oomycete Lagenidium giganteum ARSEF 373.</title>
        <authorList>
            <person name="Morgan W.R."/>
            <person name="Tartar A."/>
        </authorList>
    </citation>
    <scope>NUCLEOTIDE SEQUENCE</scope>
    <source>
        <strain evidence="2">ARSEF 373</strain>
    </source>
</reference>
<comment type="caution">
    <text evidence="2">The sequence shown here is derived from an EMBL/GenBank/DDBJ whole genome shotgun (WGS) entry which is preliminary data.</text>
</comment>
<evidence type="ECO:0000256" key="1">
    <source>
        <dbReference type="SAM" id="MobiDB-lite"/>
    </source>
</evidence>
<proteinExistence type="predicted"/>
<evidence type="ECO:0008006" key="4">
    <source>
        <dbReference type="Google" id="ProtNLM"/>
    </source>
</evidence>
<dbReference type="Proteomes" id="UP001146120">
    <property type="component" value="Unassembled WGS sequence"/>
</dbReference>
<dbReference type="AlphaFoldDB" id="A0AAV2Z9V0"/>
<evidence type="ECO:0000313" key="3">
    <source>
        <dbReference type="Proteomes" id="UP001146120"/>
    </source>
</evidence>
<feature type="compositionally biased region" description="Low complexity" evidence="1">
    <location>
        <begin position="16"/>
        <end position="31"/>
    </location>
</feature>
<evidence type="ECO:0000313" key="2">
    <source>
        <dbReference type="EMBL" id="DBA02187.1"/>
    </source>
</evidence>
<reference evidence="2" key="1">
    <citation type="submission" date="2022-11" db="EMBL/GenBank/DDBJ databases">
        <authorList>
            <person name="Morgan W.R."/>
            <person name="Tartar A."/>
        </authorList>
    </citation>
    <scope>NUCLEOTIDE SEQUENCE</scope>
    <source>
        <strain evidence="2">ARSEF 373</strain>
    </source>
</reference>